<protein>
    <submittedName>
        <fullName evidence="2">Binding protein</fullName>
    </submittedName>
</protein>
<feature type="region of interest" description="Disordered" evidence="1">
    <location>
        <begin position="47"/>
        <end position="72"/>
    </location>
</feature>
<dbReference type="EMBL" id="SDAM02000007">
    <property type="protein sequence ID" value="KAH6837795.1"/>
    <property type="molecule type" value="Genomic_DNA"/>
</dbReference>
<gene>
    <name evidence="2" type="ORF">C2S53_013955</name>
</gene>
<proteinExistence type="predicted"/>
<keyword evidence="3" id="KW-1185">Reference proteome</keyword>
<comment type="caution">
    <text evidence="2">The sequence shown here is derived from an EMBL/GenBank/DDBJ whole genome shotgun (WGS) entry which is preliminary data.</text>
</comment>
<sequence length="72" mass="8428">MEKMNSKLYLENYYMMQENERLRKKAELLNQENQTLLHELKQRLSTAARNTVSDHNLSTSSATNPNKKGSKK</sequence>
<dbReference type="AlphaFoldDB" id="A0AAD4JRE9"/>
<accession>A0AAD4JRE9</accession>
<evidence type="ECO:0000313" key="3">
    <source>
        <dbReference type="Proteomes" id="UP001190926"/>
    </source>
</evidence>
<evidence type="ECO:0000313" key="2">
    <source>
        <dbReference type="EMBL" id="KAH6837795.1"/>
    </source>
</evidence>
<dbReference type="InterPro" id="IPR039312">
    <property type="entry name" value="ZPR"/>
</dbReference>
<dbReference type="PANTHER" id="PTHR33601:SF1">
    <property type="entry name" value="PROTEIN LITTLE ZIPPER 4"/>
    <property type="match status" value="1"/>
</dbReference>
<organism evidence="2 3">
    <name type="scientific">Perilla frutescens var. hirtella</name>
    <name type="common">Perilla citriodora</name>
    <name type="synonym">Perilla setoyensis</name>
    <dbReference type="NCBI Taxonomy" id="608512"/>
    <lineage>
        <taxon>Eukaryota</taxon>
        <taxon>Viridiplantae</taxon>
        <taxon>Streptophyta</taxon>
        <taxon>Embryophyta</taxon>
        <taxon>Tracheophyta</taxon>
        <taxon>Spermatophyta</taxon>
        <taxon>Magnoliopsida</taxon>
        <taxon>eudicotyledons</taxon>
        <taxon>Gunneridae</taxon>
        <taxon>Pentapetalae</taxon>
        <taxon>asterids</taxon>
        <taxon>lamiids</taxon>
        <taxon>Lamiales</taxon>
        <taxon>Lamiaceae</taxon>
        <taxon>Nepetoideae</taxon>
        <taxon>Elsholtzieae</taxon>
        <taxon>Perilla</taxon>
    </lineage>
</organism>
<dbReference type="Proteomes" id="UP001190926">
    <property type="component" value="Unassembled WGS sequence"/>
</dbReference>
<dbReference type="PANTHER" id="PTHR33601">
    <property type="entry name" value="PROTEIN LITTLE ZIPPER 4"/>
    <property type="match status" value="1"/>
</dbReference>
<reference evidence="2 3" key="1">
    <citation type="journal article" date="2021" name="Nat. Commun.">
        <title>Incipient diploidization of the medicinal plant Perilla within 10,000 years.</title>
        <authorList>
            <person name="Zhang Y."/>
            <person name="Shen Q."/>
            <person name="Leng L."/>
            <person name="Zhang D."/>
            <person name="Chen S."/>
            <person name="Shi Y."/>
            <person name="Ning Z."/>
            <person name="Chen S."/>
        </authorList>
    </citation>
    <scope>NUCLEOTIDE SEQUENCE [LARGE SCALE GENOMIC DNA]</scope>
    <source>
        <strain evidence="3">cv. PC099</strain>
    </source>
</reference>
<name>A0AAD4JRE9_PERFH</name>
<evidence type="ECO:0000256" key="1">
    <source>
        <dbReference type="SAM" id="MobiDB-lite"/>
    </source>
</evidence>